<evidence type="ECO:0000256" key="4">
    <source>
        <dbReference type="SAM" id="SignalP"/>
    </source>
</evidence>
<dbReference type="PROSITE" id="PS50072">
    <property type="entry name" value="CSA_PPIASE_2"/>
    <property type="match status" value="1"/>
</dbReference>
<dbReference type="RefSeq" id="WP_161816690.1">
    <property type="nucleotide sequence ID" value="NZ_JAACJS010000002.1"/>
</dbReference>
<sequence length="208" mass="23508">MKKGLLLVSIFVFYTATAQVPSPAVLQQKAPETFRAVFKTTKGEFVIEANRKWSPLGVDRLYQLISSGFYNNNLLFRVEPGFVTQFGIAPDRATNRFWDPKKIKDEPRLHKNTKGTLAFARGGKNDRCTQLFINNTDNPKLDTETRLGVTGYTPVARIIKGIGVLSKFNARYGKKPALVQDSLYKYGNFYFEERFAGLDKVISAKIIN</sequence>
<accession>A0ABW9ZQN7</accession>
<evidence type="ECO:0000259" key="5">
    <source>
        <dbReference type="PROSITE" id="PS50072"/>
    </source>
</evidence>
<keyword evidence="3 6" id="KW-0413">Isomerase</keyword>
<evidence type="ECO:0000256" key="2">
    <source>
        <dbReference type="ARBA" id="ARBA00023110"/>
    </source>
</evidence>
<evidence type="ECO:0000256" key="3">
    <source>
        <dbReference type="ARBA" id="ARBA00023235"/>
    </source>
</evidence>
<dbReference type="PANTHER" id="PTHR43246">
    <property type="entry name" value="PEPTIDYL-PROLYL CIS-TRANS ISOMERASE CYP38, CHLOROPLASTIC"/>
    <property type="match status" value="1"/>
</dbReference>
<dbReference type="Proteomes" id="UP000753802">
    <property type="component" value="Unassembled WGS sequence"/>
</dbReference>
<dbReference type="SUPFAM" id="SSF50891">
    <property type="entry name" value="Cyclophilin-like"/>
    <property type="match status" value="1"/>
</dbReference>
<protein>
    <recommendedName>
        <fullName evidence="1">peptidylprolyl isomerase</fullName>
        <ecNumber evidence="1">5.2.1.8</ecNumber>
    </recommendedName>
</protein>
<dbReference type="InterPro" id="IPR002130">
    <property type="entry name" value="Cyclophilin-type_PPIase_dom"/>
</dbReference>
<reference evidence="6 7" key="1">
    <citation type="submission" date="2020-01" db="EMBL/GenBank/DDBJ databases">
        <title>Genome analysis.</title>
        <authorList>
            <person name="Wu S."/>
            <person name="Wang G."/>
        </authorList>
    </citation>
    <scope>NUCLEOTIDE SEQUENCE [LARGE SCALE GENOMIC DNA]</scope>
    <source>
        <strain evidence="6 7">SYL130</strain>
    </source>
</reference>
<keyword evidence="7" id="KW-1185">Reference proteome</keyword>
<comment type="caution">
    <text evidence="6">The sequence shown here is derived from an EMBL/GenBank/DDBJ whole genome shotgun (WGS) entry which is preliminary data.</text>
</comment>
<proteinExistence type="predicted"/>
<dbReference type="EMBL" id="JAACJS010000002">
    <property type="protein sequence ID" value="NCI48358.1"/>
    <property type="molecule type" value="Genomic_DNA"/>
</dbReference>
<dbReference type="GO" id="GO:0016853">
    <property type="term" value="F:isomerase activity"/>
    <property type="evidence" value="ECO:0007669"/>
    <property type="project" value="UniProtKB-KW"/>
</dbReference>
<evidence type="ECO:0000256" key="1">
    <source>
        <dbReference type="ARBA" id="ARBA00013194"/>
    </source>
</evidence>
<dbReference type="Pfam" id="PF00160">
    <property type="entry name" value="Pro_isomerase"/>
    <property type="match status" value="1"/>
</dbReference>
<feature type="signal peptide" evidence="4">
    <location>
        <begin position="1"/>
        <end position="18"/>
    </location>
</feature>
<dbReference type="EC" id="5.2.1.8" evidence="1"/>
<dbReference type="InterPro" id="IPR044665">
    <property type="entry name" value="E_coli_cyclophilin_A-like"/>
</dbReference>
<dbReference type="Gene3D" id="2.40.100.10">
    <property type="entry name" value="Cyclophilin-like"/>
    <property type="match status" value="1"/>
</dbReference>
<keyword evidence="2" id="KW-0697">Rotamase</keyword>
<evidence type="ECO:0000313" key="6">
    <source>
        <dbReference type="EMBL" id="NCI48358.1"/>
    </source>
</evidence>
<evidence type="ECO:0000313" key="7">
    <source>
        <dbReference type="Proteomes" id="UP000753802"/>
    </source>
</evidence>
<feature type="chain" id="PRO_5045145718" description="peptidylprolyl isomerase" evidence="4">
    <location>
        <begin position="19"/>
        <end position="208"/>
    </location>
</feature>
<feature type="domain" description="PPIase cyclophilin-type" evidence="5">
    <location>
        <begin position="43"/>
        <end position="170"/>
    </location>
</feature>
<organism evidence="6 7">
    <name type="scientific">Sediminibacterium roseum</name>
    <dbReference type="NCBI Taxonomy" id="1978412"/>
    <lineage>
        <taxon>Bacteria</taxon>
        <taxon>Pseudomonadati</taxon>
        <taxon>Bacteroidota</taxon>
        <taxon>Chitinophagia</taxon>
        <taxon>Chitinophagales</taxon>
        <taxon>Chitinophagaceae</taxon>
        <taxon>Sediminibacterium</taxon>
    </lineage>
</organism>
<name>A0ABW9ZQN7_9BACT</name>
<keyword evidence="4" id="KW-0732">Signal</keyword>
<dbReference type="InterPro" id="IPR029000">
    <property type="entry name" value="Cyclophilin-like_dom_sf"/>
</dbReference>
<gene>
    <name evidence="6" type="ORF">GWC95_00395</name>
</gene>